<dbReference type="Proteomes" id="UP000236655">
    <property type="component" value="Chromosome"/>
</dbReference>
<organism evidence="2 3">
    <name type="scientific">Aquella oligotrophica</name>
    <dbReference type="NCBI Taxonomy" id="2067065"/>
    <lineage>
        <taxon>Bacteria</taxon>
        <taxon>Pseudomonadati</taxon>
        <taxon>Pseudomonadota</taxon>
        <taxon>Betaproteobacteria</taxon>
        <taxon>Neisseriales</taxon>
        <taxon>Neisseriaceae</taxon>
        <taxon>Aquella</taxon>
    </lineage>
</organism>
<dbReference type="RefSeq" id="WP_102950958.1">
    <property type="nucleotide sequence ID" value="NZ_CP024847.1"/>
</dbReference>
<accession>A0A2I7N5C8</accession>
<keyword evidence="1" id="KW-0812">Transmembrane</keyword>
<feature type="transmembrane region" description="Helical" evidence="1">
    <location>
        <begin position="12"/>
        <end position="45"/>
    </location>
</feature>
<dbReference type="KEGG" id="nba:CUN60_04915"/>
<reference evidence="3" key="1">
    <citation type="submission" date="2017-11" db="EMBL/GenBank/DDBJ databases">
        <authorList>
            <person name="Chan K.G."/>
            <person name="Lee L.S."/>
        </authorList>
    </citation>
    <scope>NUCLEOTIDE SEQUENCE [LARGE SCALE GENOMIC DNA]</scope>
    <source>
        <strain evidence="3">DSM 100970</strain>
    </source>
</reference>
<sequence>MIVFEVIGGLILFAFLSLMSFIILPSLLGCFGFILFLIVFIALMVAFSASIGWFIVFVIACYAVVAVIRVIRYSQLPDYDRYLTENLNIYNDGQVHCCNCGSNQLMHVGLFGLRSKLRYYICMSCRKHLYRFKVL</sequence>
<keyword evidence="1" id="KW-0472">Membrane</keyword>
<dbReference type="AlphaFoldDB" id="A0A2I7N5C8"/>
<evidence type="ECO:0000256" key="1">
    <source>
        <dbReference type="SAM" id="Phobius"/>
    </source>
</evidence>
<keyword evidence="3" id="KW-1185">Reference proteome</keyword>
<evidence type="ECO:0000313" key="2">
    <source>
        <dbReference type="EMBL" id="AUR51659.1"/>
    </source>
</evidence>
<feature type="transmembrane region" description="Helical" evidence="1">
    <location>
        <begin position="51"/>
        <end position="71"/>
    </location>
</feature>
<dbReference type="EMBL" id="CP024847">
    <property type="protein sequence ID" value="AUR51659.1"/>
    <property type="molecule type" value="Genomic_DNA"/>
</dbReference>
<evidence type="ECO:0000313" key="3">
    <source>
        <dbReference type="Proteomes" id="UP000236655"/>
    </source>
</evidence>
<proteinExistence type="predicted"/>
<keyword evidence="1" id="KW-1133">Transmembrane helix</keyword>
<gene>
    <name evidence="2" type="ORF">CUN60_04915</name>
</gene>
<name>A0A2I7N5C8_9NEIS</name>
<protein>
    <submittedName>
        <fullName evidence="2">Uncharacterized protein</fullName>
    </submittedName>
</protein>